<sequence length="157" mass="18011">MTPFRPVYGRDPPPLLCYGSDSTSVLAMHQLLQERDLILNELKDHLCRAQSKMKSFANAHRHAVQFKVGDFVYLKLHPYRLRSLARRNEKFSARYFSPYKVLQQIGPIAYKLELPSSATIHPVFHDSYLKQALGSTDLCQSLPPSLANDLEWLVEPN</sequence>
<gene>
    <name evidence="2" type="ORF">CK203_111485</name>
</gene>
<dbReference type="Proteomes" id="UP000288805">
    <property type="component" value="Unassembled WGS sequence"/>
</dbReference>
<evidence type="ECO:0000313" key="3">
    <source>
        <dbReference type="Proteomes" id="UP000288805"/>
    </source>
</evidence>
<evidence type="ECO:0000313" key="2">
    <source>
        <dbReference type="EMBL" id="RVW25177.1"/>
    </source>
</evidence>
<reference evidence="2 3" key="1">
    <citation type="journal article" date="2018" name="PLoS Genet.">
        <title>Population sequencing reveals clonal diversity and ancestral inbreeding in the grapevine cultivar Chardonnay.</title>
        <authorList>
            <person name="Roach M.J."/>
            <person name="Johnson D.L."/>
            <person name="Bohlmann J."/>
            <person name="van Vuuren H.J."/>
            <person name="Jones S.J."/>
            <person name="Pretorius I.S."/>
            <person name="Schmidt S.A."/>
            <person name="Borneman A.R."/>
        </authorList>
    </citation>
    <scope>NUCLEOTIDE SEQUENCE [LARGE SCALE GENOMIC DNA]</scope>
    <source>
        <strain evidence="3">cv. Chardonnay</strain>
        <tissue evidence="2">Leaf</tissue>
    </source>
</reference>
<dbReference type="InterPro" id="IPR056924">
    <property type="entry name" value="SH3_Tf2-1"/>
</dbReference>
<dbReference type="PANTHER" id="PTHR46148">
    <property type="entry name" value="CHROMO DOMAIN-CONTAINING PROTEIN"/>
    <property type="match status" value="1"/>
</dbReference>
<accession>A0A438CPQ2</accession>
<comment type="caution">
    <text evidence="2">The sequence shown here is derived from an EMBL/GenBank/DDBJ whole genome shotgun (WGS) entry which is preliminary data.</text>
</comment>
<dbReference type="PANTHER" id="PTHR46148:SF52">
    <property type="entry name" value="OS04G0603800 PROTEIN"/>
    <property type="match status" value="1"/>
</dbReference>
<proteinExistence type="predicted"/>
<organism evidence="2 3">
    <name type="scientific">Vitis vinifera</name>
    <name type="common">Grape</name>
    <dbReference type="NCBI Taxonomy" id="29760"/>
    <lineage>
        <taxon>Eukaryota</taxon>
        <taxon>Viridiplantae</taxon>
        <taxon>Streptophyta</taxon>
        <taxon>Embryophyta</taxon>
        <taxon>Tracheophyta</taxon>
        <taxon>Spermatophyta</taxon>
        <taxon>Magnoliopsida</taxon>
        <taxon>eudicotyledons</taxon>
        <taxon>Gunneridae</taxon>
        <taxon>Pentapetalae</taxon>
        <taxon>rosids</taxon>
        <taxon>Vitales</taxon>
        <taxon>Vitaceae</taxon>
        <taxon>Viteae</taxon>
        <taxon>Vitis</taxon>
    </lineage>
</organism>
<dbReference type="AlphaFoldDB" id="A0A438CPQ2"/>
<feature type="domain" description="Tf2-1-like SH3-like" evidence="1">
    <location>
        <begin position="69"/>
        <end position="131"/>
    </location>
</feature>
<evidence type="ECO:0000259" key="1">
    <source>
        <dbReference type="Pfam" id="PF24626"/>
    </source>
</evidence>
<dbReference type="Pfam" id="PF24626">
    <property type="entry name" value="SH3_Tf2-1"/>
    <property type="match status" value="1"/>
</dbReference>
<protein>
    <recommendedName>
        <fullName evidence="1">Tf2-1-like SH3-like domain-containing protein</fullName>
    </recommendedName>
</protein>
<dbReference type="EMBL" id="QGNW01002122">
    <property type="protein sequence ID" value="RVW25177.1"/>
    <property type="molecule type" value="Genomic_DNA"/>
</dbReference>
<name>A0A438CPQ2_VITVI</name>